<keyword evidence="2" id="KW-1185">Reference proteome</keyword>
<dbReference type="Proteomes" id="UP000652219">
    <property type="component" value="Unassembled WGS sequence"/>
</dbReference>
<name>A0A8H6JPD2_9PEZI</name>
<dbReference type="EMBL" id="WIGN01000029">
    <property type="protein sequence ID" value="KAF6816248.1"/>
    <property type="molecule type" value="Genomic_DNA"/>
</dbReference>
<evidence type="ECO:0000313" key="1">
    <source>
        <dbReference type="EMBL" id="KAF6816248.1"/>
    </source>
</evidence>
<sequence>MDSQERQGLLLCVSVVSLVQPSTPATTTTTTTTTGALPRWCTAVRSGAAREALLVRALMEPPAGTLSSWQGSVVFSAVDGNSKFAIAVEILLHHGHVGF</sequence>
<organism evidence="1 2">
    <name type="scientific">Colletotrichum sojae</name>
    <dbReference type="NCBI Taxonomy" id="2175907"/>
    <lineage>
        <taxon>Eukaryota</taxon>
        <taxon>Fungi</taxon>
        <taxon>Dikarya</taxon>
        <taxon>Ascomycota</taxon>
        <taxon>Pezizomycotina</taxon>
        <taxon>Sordariomycetes</taxon>
        <taxon>Hypocreomycetidae</taxon>
        <taxon>Glomerellales</taxon>
        <taxon>Glomerellaceae</taxon>
        <taxon>Colletotrichum</taxon>
        <taxon>Colletotrichum orchidearum species complex</taxon>
    </lineage>
</organism>
<comment type="caution">
    <text evidence="1">The sequence shown here is derived from an EMBL/GenBank/DDBJ whole genome shotgun (WGS) entry which is preliminary data.</text>
</comment>
<reference evidence="1 2" key="1">
    <citation type="journal article" date="2020" name="Phytopathology">
        <title>Genome Sequence Resources of Colletotrichum truncatum, C. plurivorum, C. musicola, and C. sojae: Four Species Pathogenic to Soybean (Glycine max).</title>
        <authorList>
            <person name="Rogerio F."/>
            <person name="Boufleur T.R."/>
            <person name="Ciampi-Guillardi M."/>
            <person name="Sukno S.A."/>
            <person name="Thon M.R."/>
            <person name="Massola Junior N.S."/>
            <person name="Baroncelli R."/>
        </authorList>
    </citation>
    <scope>NUCLEOTIDE SEQUENCE [LARGE SCALE GENOMIC DNA]</scope>
    <source>
        <strain evidence="1 2">LFN0009</strain>
    </source>
</reference>
<gene>
    <name evidence="1" type="ORF">CSOJ01_03097</name>
</gene>
<evidence type="ECO:0000313" key="2">
    <source>
        <dbReference type="Proteomes" id="UP000652219"/>
    </source>
</evidence>
<dbReference type="AlphaFoldDB" id="A0A8H6JPD2"/>
<protein>
    <submittedName>
        <fullName evidence="1">Uncharacterized protein</fullName>
    </submittedName>
</protein>
<accession>A0A8H6JPD2</accession>
<proteinExistence type="predicted"/>